<dbReference type="Gene3D" id="3.40.30.110">
    <property type="match status" value="2"/>
</dbReference>
<accession>A0A3N7HNG0</accession>
<dbReference type="AlphaFoldDB" id="A0A3N7HNG0"/>
<dbReference type="PANTHER" id="PTHR43968:SF6">
    <property type="entry name" value="GLUTATHIONE S-TRANSFERASE OMEGA"/>
    <property type="match status" value="1"/>
</dbReference>
<reference evidence="2 3" key="2">
    <citation type="submission" date="2018-12" db="EMBL/GenBank/DDBJ databases">
        <title>Rhizobacter gummiphilus sp. nov., a rubber-degrading bacterium isolated from the soil of a botanical garden in Japan.</title>
        <authorList>
            <person name="Shunsuke S.S."/>
        </authorList>
    </citation>
    <scope>NUCLEOTIDE SEQUENCE [LARGE SCALE GENOMIC DNA]</scope>
    <source>
        <strain evidence="2 3">S-16</strain>
    </source>
</reference>
<proteinExistence type="predicted"/>
<keyword evidence="3" id="KW-1185">Reference proteome</keyword>
<dbReference type="InterPro" id="IPR036282">
    <property type="entry name" value="Glutathione-S-Trfase_C_sf"/>
</dbReference>
<dbReference type="RefSeq" id="WP_124541427.1">
    <property type="nucleotide sequence ID" value="NZ_QUSW01000004.1"/>
</dbReference>
<gene>
    <name evidence="2" type="ORF">DZC73_16390</name>
</gene>
<dbReference type="EMBL" id="QUSW01000004">
    <property type="protein sequence ID" value="RQP23707.1"/>
    <property type="molecule type" value="Genomic_DNA"/>
</dbReference>
<organism evidence="2 3">
    <name type="scientific">Piscinibacter terrae</name>
    <dbReference type="NCBI Taxonomy" id="2496871"/>
    <lineage>
        <taxon>Bacteria</taxon>
        <taxon>Pseudomonadati</taxon>
        <taxon>Pseudomonadota</taxon>
        <taxon>Betaproteobacteria</taxon>
        <taxon>Burkholderiales</taxon>
        <taxon>Sphaerotilaceae</taxon>
        <taxon>Piscinibacter</taxon>
    </lineage>
</organism>
<protein>
    <submittedName>
        <fullName evidence="2">Glutathione S-transferase family protein</fullName>
    </submittedName>
</protein>
<feature type="domain" description="GST N-terminal" evidence="1">
    <location>
        <begin position="2"/>
        <end position="81"/>
    </location>
</feature>
<dbReference type="Pfam" id="PF13417">
    <property type="entry name" value="GST_N_3"/>
    <property type="match status" value="1"/>
</dbReference>
<dbReference type="CDD" id="cd00570">
    <property type="entry name" value="GST_N_family"/>
    <property type="match status" value="1"/>
</dbReference>
<dbReference type="SUPFAM" id="SSF52833">
    <property type="entry name" value="Thioredoxin-like"/>
    <property type="match status" value="1"/>
</dbReference>
<evidence type="ECO:0000313" key="3">
    <source>
        <dbReference type="Proteomes" id="UP000267464"/>
    </source>
</evidence>
<reference evidence="2 3" key="1">
    <citation type="submission" date="2018-08" db="EMBL/GenBank/DDBJ databases">
        <authorList>
            <person name="Khan S.A."/>
            <person name="Jeon C.O."/>
            <person name="Chun B.H."/>
            <person name="Jeong S.E."/>
        </authorList>
    </citation>
    <scope>NUCLEOTIDE SEQUENCE [LARGE SCALE GENOMIC DNA]</scope>
    <source>
        <strain evidence="2 3">S-16</strain>
    </source>
</reference>
<evidence type="ECO:0000313" key="2">
    <source>
        <dbReference type="EMBL" id="RQP23707.1"/>
    </source>
</evidence>
<dbReference type="PANTHER" id="PTHR43968">
    <property type="match status" value="1"/>
</dbReference>
<dbReference type="PROSITE" id="PS50404">
    <property type="entry name" value="GST_NTER"/>
    <property type="match status" value="1"/>
</dbReference>
<dbReference type="OrthoDB" id="5791869at2"/>
<name>A0A3N7HNG0_9BURK</name>
<dbReference type="InterPro" id="IPR036249">
    <property type="entry name" value="Thioredoxin-like_sf"/>
</dbReference>
<keyword evidence="2" id="KW-0808">Transferase</keyword>
<dbReference type="InterPro" id="IPR004045">
    <property type="entry name" value="Glutathione_S-Trfase_N"/>
</dbReference>
<sequence>MQDLILHHYANSPFSEKVRLVLGMKGIAWKSVTVPTMLPKPDVVALTGGYRRTPFMQIGADIYCDTALMCRVIDKLFPTPPLFPAEAGGAQHMVAHWADTALFWAAIPYTMQPAGAQHIFAGLPPEAIKAFAADRAAMAGSMRRSTMADAGANLRLQLGWLEQQLGDGREFICGALPSIADFATVQSVWYIERVPPVAAVLQAFPKTLQWFERMRAFGHGEKQKFTSEEAIEAARSAIGTVATSVAPDQGFAAGDAVTVTPTDYAQDAVTGRLVGLANDEVAIERRDERAGRVVVHFPRLGYQVKKAEAAQ</sequence>
<evidence type="ECO:0000259" key="1">
    <source>
        <dbReference type="PROSITE" id="PS50404"/>
    </source>
</evidence>
<dbReference type="InterPro" id="IPR050983">
    <property type="entry name" value="GST_Omega/HSP26"/>
</dbReference>
<dbReference type="SUPFAM" id="SSF47616">
    <property type="entry name" value="GST C-terminal domain-like"/>
    <property type="match status" value="1"/>
</dbReference>
<dbReference type="GO" id="GO:0005737">
    <property type="term" value="C:cytoplasm"/>
    <property type="evidence" value="ECO:0007669"/>
    <property type="project" value="TreeGrafter"/>
</dbReference>
<dbReference type="GO" id="GO:0016740">
    <property type="term" value="F:transferase activity"/>
    <property type="evidence" value="ECO:0007669"/>
    <property type="project" value="UniProtKB-KW"/>
</dbReference>
<dbReference type="Proteomes" id="UP000267464">
    <property type="component" value="Unassembled WGS sequence"/>
</dbReference>
<comment type="caution">
    <text evidence="2">The sequence shown here is derived from an EMBL/GenBank/DDBJ whole genome shotgun (WGS) entry which is preliminary data.</text>
</comment>
<dbReference type="Pfam" id="PF13410">
    <property type="entry name" value="GST_C_2"/>
    <property type="match status" value="1"/>
</dbReference>